<evidence type="ECO:0000256" key="7">
    <source>
        <dbReference type="ARBA" id="ARBA00023212"/>
    </source>
</evidence>
<dbReference type="GO" id="GO:0005876">
    <property type="term" value="C:spindle microtubule"/>
    <property type="evidence" value="ECO:0007669"/>
    <property type="project" value="TreeGrafter"/>
</dbReference>
<dbReference type="EMBL" id="JIBK01000009">
    <property type="protein sequence ID" value="POM82988.1"/>
    <property type="molecule type" value="Genomic_DNA"/>
</dbReference>
<dbReference type="PROSITE" id="PS50067">
    <property type="entry name" value="KINESIN_MOTOR_2"/>
    <property type="match status" value="1"/>
</dbReference>
<dbReference type="PRINTS" id="PR00380">
    <property type="entry name" value="KINESINHEAVY"/>
</dbReference>
<evidence type="ECO:0000256" key="11">
    <source>
        <dbReference type="SAM" id="MobiDB-lite"/>
    </source>
</evidence>
<feature type="region of interest" description="Disordered" evidence="11">
    <location>
        <begin position="1063"/>
        <end position="1092"/>
    </location>
</feature>
<sequence length="1185" mass="134912">MKNLKPRQNTIEENGVNVKVIVRCRPLTEQEKKDPNNSNVLQVKPDSKEIVVSHQTLSRKFDSYSTKLFTFDGVCGSFTSQRELFKQYVVPIVDEVLLGFNCTIFAYGQTGTGKTYTMEGDMKEYLESSNLELTEHAGIIPRAVQLIFERLESQYTEYGVRVSYLEIYNEELSDLLSDEKLNLRIYDDIAGKRGLNVDRLEEIPVNKAQDILNILSTAVRKRRTAETLLNKSSSRSHCIFTITIHTKETNIDGEDVLKVGKLNLVDLAGSENIQRSGANAVKDRAKEAGMINQSLLTLGRVINALVEHSSYVPYRDSKLTRLLQDSLGGRTKTCIIATITASSIYLEETLNTLDYAHRAKNIKNMPVVNQKMTKKVMIREMNCEIEKLKQELQCNREKNGVYLPLSQFNEMESKLQSQANEIIEMESELQNQQALYKEMESTVNSLTDQLNEKSLRVRAGEFASIHVSKHAKLYREKYKDLYIQMNQSLENIGKLHRKIIGSELFQSSQNAQLFKLQQQLMVDIQLTEKKTRECLEILCNVLSQDLLAHWKNKSQLSHGEILGMIDTGKKLCNNIISMLSDSLEQSLTEELHAGMNNAKENLKKCLKTQDEITTRIKDEIRKGLVDCSTDTEKISMDITNQLERLKLSNERCQSLVQDYKDHSKGCETQLDTVFSQQLVGSVEDLVKSYQIEIDQRLSRQLSNLDEKTKGMKNQFCKLVDNFVEEASKVFIDEKEKLFRQVDDFREKIINELENGYLANKNLLRETNGRIEQLELAQLELVKDQTDCLEKRKNELGELVHSISHLGEKKLIEGFADFSKIRGEQFDQINSKFTEISELSASSIQSCVNNVLSVVNLQNSSYNELSSCVDDYFGYNFTSFQSNIHLKINEMIQLLGEVTAFSNFSHEKSGKNENKDHSSSPEKDLPKILDKVFQGLIEIENVVAKTSPASGQTPSRRQSYNIPILRERCLSPLKYMDYYIETLPRPNIDFNQTHKMLDPFNDENKKGDEVLTSQLDLQGEELPNSSSFDWGNVRCDETRSLNISQFIQETTADSSDLFLREEVQQPNGIDRSEKRKEQENIINDENLNNYSENTLNFSNNPSIISSKSEQKQSSLDSLKSLNFNQDSPICKNHISSNENTATKENFLEAINSPVGSSSQAGVTISSSSTGIPRPGRPKRTVTAKKR</sequence>
<dbReference type="Pfam" id="PF00225">
    <property type="entry name" value="Kinesin"/>
    <property type="match status" value="1"/>
</dbReference>
<evidence type="ECO:0000256" key="10">
    <source>
        <dbReference type="SAM" id="Coils"/>
    </source>
</evidence>
<dbReference type="InterPro" id="IPR036961">
    <property type="entry name" value="Kinesin_motor_dom_sf"/>
</dbReference>
<evidence type="ECO:0000313" key="14">
    <source>
        <dbReference type="Proteomes" id="UP000236928"/>
    </source>
</evidence>
<keyword evidence="6 9" id="KW-0505">Motor protein</keyword>
<dbReference type="PROSITE" id="PS00411">
    <property type="entry name" value="KINESIN_MOTOR_1"/>
    <property type="match status" value="1"/>
</dbReference>
<dbReference type="GO" id="GO:0008017">
    <property type="term" value="F:microtubule binding"/>
    <property type="evidence" value="ECO:0007669"/>
    <property type="project" value="InterPro"/>
</dbReference>
<comment type="caution">
    <text evidence="13">The sequence shown here is derived from an EMBL/GenBank/DDBJ whole genome shotgun (WGS) entry which is preliminary data.</text>
</comment>
<feature type="compositionally biased region" description="Polar residues" evidence="11">
    <location>
        <begin position="1152"/>
        <end position="1169"/>
    </location>
</feature>
<dbReference type="AlphaFoldDB" id="A0A2P4YYU9"/>
<name>A0A2P4YYU9_9CRYT</name>
<keyword evidence="4 9" id="KW-0547">Nucleotide-binding</keyword>
<dbReference type="SMART" id="SM00129">
    <property type="entry name" value="KISc"/>
    <property type="match status" value="1"/>
</dbReference>
<evidence type="ECO:0000256" key="6">
    <source>
        <dbReference type="ARBA" id="ARBA00023175"/>
    </source>
</evidence>
<accession>A0A2P4YYU9</accession>
<dbReference type="InterPro" id="IPR047149">
    <property type="entry name" value="KIF11-like"/>
</dbReference>
<feature type="coiled-coil region" evidence="10">
    <location>
        <begin position="371"/>
        <end position="456"/>
    </location>
</feature>
<comment type="subcellular location">
    <subcellularLocation>
        <location evidence="1">Cytoplasm</location>
        <location evidence="1">Cytoskeleton</location>
    </subcellularLocation>
</comment>
<feature type="compositionally biased region" description="Polar residues" evidence="11">
    <location>
        <begin position="1079"/>
        <end position="1092"/>
    </location>
</feature>
<dbReference type="InterPro" id="IPR019821">
    <property type="entry name" value="Kinesin_motor_CS"/>
</dbReference>
<comment type="similarity">
    <text evidence="8">Belongs to the TRAFAC class myosin-kinesin ATPase superfamily. Kinesin family. KIN-5/BimC subfamily.</text>
</comment>
<dbReference type="PANTHER" id="PTHR47970:SF12">
    <property type="entry name" value="KINESIN FAMILY MEMBER 11"/>
    <property type="match status" value="1"/>
</dbReference>
<dbReference type="InterPro" id="IPR001752">
    <property type="entry name" value="Kinesin_motor_dom"/>
</dbReference>
<dbReference type="SUPFAM" id="SSF52540">
    <property type="entry name" value="P-loop containing nucleoside triphosphate hydrolases"/>
    <property type="match status" value="1"/>
</dbReference>
<gene>
    <name evidence="13" type="ORF">CmeUKMEL1_05145</name>
</gene>
<dbReference type="GO" id="GO:0007018">
    <property type="term" value="P:microtubule-based movement"/>
    <property type="evidence" value="ECO:0007669"/>
    <property type="project" value="InterPro"/>
</dbReference>
<evidence type="ECO:0000256" key="9">
    <source>
        <dbReference type="PROSITE-ProRule" id="PRU00283"/>
    </source>
</evidence>
<feature type="binding site" evidence="9">
    <location>
        <begin position="108"/>
        <end position="115"/>
    </location>
    <ligand>
        <name>ATP</name>
        <dbReference type="ChEBI" id="CHEBI:30616"/>
    </ligand>
</feature>
<evidence type="ECO:0000256" key="2">
    <source>
        <dbReference type="ARBA" id="ARBA00022490"/>
    </source>
</evidence>
<dbReference type="Proteomes" id="UP000236928">
    <property type="component" value="Unassembled WGS sequence"/>
</dbReference>
<keyword evidence="3" id="KW-0493">Microtubule</keyword>
<keyword evidence="14" id="KW-1185">Reference proteome</keyword>
<evidence type="ECO:0000256" key="8">
    <source>
        <dbReference type="ARBA" id="ARBA00034704"/>
    </source>
</evidence>
<proteinExistence type="inferred from homology"/>
<evidence type="ECO:0000256" key="3">
    <source>
        <dbReference type="ARBA" id="ARBA00022701"/>
    </source>
</evidence>
<dbReference type="GO" id="GO:0008574">
    <property type="term" value="F:plus-end-directed microtubule motor activity"/>
    <property type="evidence" value="ECO:0007669"/>
    <property type="project" value="TreeGrafter"/>
</dbReference>
<evidence type="ECO:0000256" key="4">
    <source>
        <dbReference type="ARBA" id="ARBA00022741"/>
    </source>
</evidence>
<reference evidence="13 14" key="1">
    <citation type="submission" date="2014-04" db="EMBL/GenBank/DDBJ databases">
        <title>Comparative Genomics of Cryptosporidium Species.</title>
        <authorList>
            <person name="Silva J.C."/>
            <person name="Su Q."/>
            <person name="Chalmers R."/>
            <person name="Chibucos M.C."/>
            <person name="Elwin K."/>
            <person name="Godinez A."/>
            <person name="Guo F."/>
            <person name="Huynh K."/>
            <person name="Orvis J."/>
            <person name="Ott S."/>
            <person name="Sadzewicz L."/>
            <person name="Sengamalay N."/>
            <person name="Shetty A."/>
            <person name="Sun M."/>
            <person name="Tallon L."/>
            <person name="Xiao L."/>
            <person name="Zhang H."/>
            <person name="Fraser C.M."/>
            <person name="Zhu G."/>
            <person name="Kissinger J."/>
            <person name="Widmer G."/>
        </authorList>
    </citation>
    <scope>NUCLEOTIDE SEQUENCE [LARGE SCALE GENOMIC DNA]</scope>
    <source>
        <strain evidence="13 14">UKMEL1</strain>
    </source>
</reference>
<dbReference type="GO" id="GO:0090307">
    <property type="term" value="P:mitotic spindle assembly"/>
    <property type="evidence" value="ECO:0007669"/>
    <property type="project" value="TreeGrafter"/>
</dbReference>
<keyword evidence="7" id="KW-0206">Cytoskeleton</keyword>
<evidence type="ECO:0000256" key="5">
    <source>
        <dbReference type="ARBA" id="ARBA00022840"/>
    </source>
</evidence>
<dbReference type="VEuPathDB" id="CryptoDB:CmeUKMEL1_05145"/>
<feature type="domain" description="Kinesin motor" evidence="12">
    <location>
        <begin position="17"/>
        <end position="362"/>
    </location>
</feature>
<dbReference type="GO" id="GO:0051231">
    <property type="term" value="P:spindle elongation"/>
    <property type="evidence" value="ECO:0007669"/>
    <property type="project" value="TreeGrafter"/>
</dbReference>
<keyword evidence="5 9" id="KW-0067">ATP-binding</keyword>
<feature type="compositionally biased region" description="Basic and acidic residues" evidence="11">
    <location>
        <begin position="1069"/>
        <end position="1078"/>
    </location>
</feature>
<dbReference type="FunFam" id="3.40.850.10:FF:000019">
    <property type="entry name" value="Kinesin-like protein KIN-5D"/>
    <property type="match status" value="1"/>
</dbReference>
<feature type="compositionally biased region" description="Basic residues" evidence="11">
    <location>
        <begin position="1174"/>
        <end position="1185"/>
    </location>
</feature>
<keyword evidence="10" id="KW-0175">Coiled coil</keyword>
<keyword evidence="2" id="KW-0963">Cytoplasm</keyword>
<protein>
    <submittedName>
        <fullName evidence="13">Kinesin motor domain protein</fullName>
    </submittedName>
</protein>
<evidence type="ECO:0000313" key="13">
    <source>
        <dbReference type="EMBL" id="POM82988.1"/>
    </source>
</evidence>
<feature type="region of interest" description="Disordered" evidence="11">
    <location>
        <begin position="1150"/>
        <end position="1185"/>
    </location>
</feature>
<evidence type="ECO:0000259" key="12">
    <source>
        <dbReference type="PROSITE" id="PS50067"/>
    </source>
</evidence>
<organism evidence="13 14">
    <name type="scientific">Cryptosporidium meleagridis</name>
    <dbReference type="NCBI Taxonomy" id="93969"/>
    <lineage>
        <taxon>Eukaryota</taxon>
        <taxon>Sar</taxon>
        <taxon>Alveolata</taxon>
        <taxon>Apicomplexa</taxon>
        <taxon>Conoidasida</taxon>
        <taxon>Coccidia</taxon>
        <taxon>Eucoccidiorida</taxon>
        <taxon>Eimeriorina</taxon>
        <taxon>Cryptosporidiidae</taxon>
        <taxon>Cryptosporidium</taxon>
    </lineage>
</organism>
<dbReference type="CDD" id="cd01364">
    <property type="entry name" value="KISc_BimC_Eg5"/>
    <property type="match status" value="1"/>
</dbReference>
<dbReference type="PANTHER" id="PTHR47970">
    <property type="entry name" value="KINESIN-LIKE PROTEIN KIF11"/>
    <property type="match status" value="1"/>
</dbReference>
<dbReference type="InterPro" id="IPR027417">
    <property type="entry name" value="P-loop_NTPase"/>
</dbReference>
<dbReference type="InterPro" id="IPR047241">
    <property type="entry name" value="KIF11-like_kin_motor_dom"/>
</dbReference>
<dbReference type="OrthoDB" id="3176171at2759"/>
<dbReference type="GO" id="GO:0005524">
    <property type="term" value="F:ATP binding"/>
    <property type="evidence" value="ECO:0007669"/>
    <property type="project" value="UniProtKB-UniRule"/>
</dbReference>
<dbReference type="GO" id="GO:0072686">
    <property type="term" value="C:mitotic spindle"/>
    <property type="evidence" value="ECO:0007669"/>
    <property type="project" value="TreeGrafter"/>
</dbReference>
<evidence type="ECO:0000256" key="1">
    <source>
        <dbReference type="ARBA" id="ARBA00004245"/>
    </source>
</evidence>
<dbReference type="Gene3D" id="3.40.850.10">
    <property type="entry name" value="Kinesin motor domain"/>
    <property type="match status" value="1"/>
</dbReference>